<organism evidence="1 2">
    <name type="scientific">Actinospica acidithermotolerans</name>
    <dbReference type="NCBI Taxonomy" id="2828514"/>
    <lineage>
        <taxon>Bacteria</taxon>
        <taxon>Bacillati</taxon>
        <taxon>Actinomycetota</taxon>
        <taxon>Actinomycetes</taxon>
        <taxon>Catenulisporales</taxon>
        <taxon>Actinospicaceae</taxon>
        <taxon>Actinospica</taxon>
    </lineage>
</organism>
<gene>
    <name evidence="1" type="ORF">KDK95_12030</name>
</gene>
<dbReference type="AlphaFoldDB" id="A0A941IKU8"/>
<dbReference type="Proteomes" id="UP000676325">
    <property type="component" value="Unassembled WGS sequence"/>
</dbReference>
<dbReference type="EMBL" id="JAGSOH010000027">
    <property type="protein sequence ID" value="MBR7827036.1"/>
    <property type="molecule type" value="Genomic_DNA"/>
</dbReference>
<comment type="caution">
    <text evidence="1">The sequence shown here is derived from an EMBL/GenBank/DDBJ whole genome shotgun (WGS) entry which is preliminary data.</text>
</comment>
<name>A0A941IKU8_9ACTN</name>
<sequence>MCDEPVEARHGHVVDRHNQQLVCTCRGCYLLFTGEWNGGRFRAVPDRYLTDSRHPITAALWEQLQVPVGMAFFVKGMAGREVAAFYPSPAGATECLLDLAAWNRLAAGLPLLAAAEPEIEAILVRRTEDGVQCCLVPVDACYELVGAMRLDWHGFDGGAEAKAHIEEFFTRVAERSRELV</sequence>
<evidence type="ECO:0000313" key="2">
    <source>
        <dbReference type="Proteomes" id="UP000676325"/>
    </source>
</evidence>
<reference evidence="1" key="1">
    <citation type="submission" date="2021-04" db="EMBL/GenBank/DDBJ databases">
        <title>Genome based classification of Actinospica acidithermotolerans sp. nov., an actinobacterium isolated from an Indonesian hot spring.</title>
        <authorList>
            <person name="Kusuma A.B."/>
            <person name="Putra K.E."/>
            <person name="Nafisah S."/>
            <person name="Loh J."/>
            <person name="Nouioui I."/>
            <person name="Goodfellow M."/>
        </authorList>
    </citation>
    <scope>NUCLEOTIDE SEQUENCE</scope>
    <source>
        <strain evidence="1">MGRD01-02</strain>
    </source>
</reference>
<proteinExistence type="predicted"/>
<keyword evidence="2" id="KW-1185">Reference proteome</keyword>
<dbReference type="RefSeq" id="WP_212518183.1">
    <property type="nucleotide sequence ID" value="NZ_JAGSOH010000027.1"/>
</dbReference>
<dbReference type="Pfam" id="PF19372">
    <property type="entry name" value="DUF5947"/>
    <property type="match status" value="1"/>
</dbReference>
<protein>
    <submittedName>
        <fullName evidence="1">Uncharacterized protein</fullName>
    </submittedName>
</protein>
<dbReference type="InterPro" id="IPR045991">
    <property type="entry name" value="DUF5947"/>
</dbReference>
<evidence type="ECO:0000313" key="1">
    <source>
        <dbReference type="EMBL" id="MBR7827036.1"/>
    </source>
</evidence>
<accession>A0A941IKU8</accession>